<accession>A0A1T0CV96</accession>
<evidence type="ECO:0000259" key="7">
    <source>
        <dbReference type="Pfam" id="PF00294"/>
    </source>
</evidence>
<proteinExistence type="inferred from homology"/>
<comment type="similarity">
    <text evidence="1 6">Belongs to the carbohydrate kinase PfkB family.</text>
</comment>
<dbReference type="Proteomes" id="UP000189800">
    <property type="component" value="Unassembled WGS sequence"/>
</dbReference>
<dbReference type="AlphaFoldDB" id="A0A1T0CV96"/>
<reference evidence="8 9" key="1">
    <citation type="submission" date="2017-02" db="EMBL/GenBank/DDBJ databases">
        <title>Draft genome sequence of Moraxella pluranimalium CCUG 54913T type strain.</title>
        <authorList>
            <person name="Salva-Serra F."/>
            <person name="Engstrom-Jakobsson H."/>
            <person name="Thorell K."/>
            <person name="Jaen-Luchoro D."/>
            <person name="Gonzales-Siles L."/>
            <person name="Karlsson R."/>
            <person name="Yazdan S."/>
            <person name="Boulund F."/>
            <person name="Johnning A."/>
            <person name="Engstrand L."/>
            <person name="Kristiansson E."/>
            <person name="Moore E."/>
        </authorList>
    </citation>
    <scope>NUCLEOTIDE SEQUENCE [LARGE SCALE GENOMIC DNA]</scope>
    <source>
        <strain evidence="8 9">CCUG 54913</strain>
    </source>
</reference>
<feature type="domain" description="Carbohydrate kinase PfkB" evidence="7">
    <location>
        <begin position="9"/>
        <end position="301"/>
    </location>
</feature>
<evidence type="ECO:0000256" key="3">
    <source>
        <dbReference type="ARBA" id="ARBA00022741"/>
    </source>
</evidence>
<evidence type="ECO:0000256" key="1">
    <source>
        <dbReference type="ARBA" id="ARBA00010688"/>
    </source>
</evidence>
<dbReference type="GO" id="GO:0016052">
    <property type="term" value="P:carbohydrate catabolic process"/>
    <property type="evidence" value="ECO:0007669"/>
    <property type="project" value="UniProtKB-ARBA"/>
</dbReference>
<dbReference type="InterPro" id="IPR017583">
    <property type="entry name" value="Tagatose/fructose_Pkinase"/>
</dbReference>
<sequence>MKSVLCITLNPAIDMTISVNGLAVGEVNRATTSQVDAAGKALNSAQVLADLGVQTVATGFLGADNAQVFERLFADRDAKIAKSATSTARLTDAFVRVAGETRTNVKLVDHGVTTDINGKGFVVSAADKVALLEQVTALANKVDAALVAGSLPQGFTPMDFDQLLGALTAICPKVAVDVSGDALKIALKHPLWLIKPNNDELTEAFGVPCETLVEQRALFERLDVNIEHIVISMGAKGVHWLSGNQTYQALPPSMTVASTVGAGDTLVSGMIYGLLMAQDAKMILCQAVALSAYAVSIVGFGIPDQQTLDTLQAQVQIFPN</sequence>
<name>A0A1T0CV96_9GAMM</name>
<dbReference type="FunFam" id="3.40.1190.20:FF:000001">
    <property type="entry name" value="Phosphofructokinase"/>
    <property type="match status" value="1"/>
</dbReference>
<dbReference type="InterPro" id="IPR011611">
    <property type="entry name" value="PfkB_dom"/>
</dbReference>
<keyword evidence="5" id="KW-0067">ATP-binding</keyword>
<dbReference type="OrthoDB" id="9801219at2"/>
<dbReference type="Gene3D" id="3.40.1190.20">
    <property type="match status" value="1"/>
</dbReference>
<dbReference type="EMBL" id="MUYU01000002">
    <property type="protein sequence ID" value="OOS26266.1"/>
    <property type="molecule type" value="Genomic_DNA"/>
</dbReference>
<gene>
    <name evidence="8" type="ORF">B0680_00315</name>
</gene>
<dbReference type="STRING" id="470453.B0680_00315"/>
<dbReference type="GO" id="GO:0044281">
    <property type="term" value="P:small molecule metabolic process"/>
    <property type="evidence" value="ECO:0007669"/>
    <property type="project" value="UniProtKB-ARBA"/>
</dbReference>
<dbReference type="NCBIfam" id="TIGR03168">
    <property type="entry name" value="1-PFK"/>
    <property type="match status" value="1"/>
</dbReference>
<dbReference type="InterPro" id="IPR002173">
    <property type="entry name" value="Carboh/pur_kinase_PfkB_CS"/>
</dbReference>
<dbReference type="GO" id="GO:0008443">
    <property type="term" value="F:phosphofructokinase activity"/>
    <property type="evidence" value="ECO:0007669"/>
    <property type="project" value="TreeGrafter"/>
</dbReference>
<dbReference type="Pfam" id="PF00294">
    <property type="entry name" value="PfkB"/>
    <property type="match status" value="1"/>
</dbReference>
<evidence type="ECO:0000256" key="6">
    <source>
        <dbReference type="PIRNR" id="PIRNR000535"/>
    </source>
</evidence>
<dbReference type="PIRSF" id="PIRSF000535">
    <property type="entry name" value="1PFK/6PFK/LacC"/>
    <property type="match status" value="1"/>
</dbReference>
<dbReference type="GO" id="GO:0005524">
    <property type="term" value="F:ATP binding"/>
    <property type="evidence" value="ECO:0007669"/>
    <property type="project" value="UniProtKB-KW"/>
</dbReference>
<dbReference type="InterPro" id="IPR029056">
    <property type="entry name" value="Ribokinase-like"/>
</dbReference>
<keyword evidence="4" id="KW-0418">Kinase</keyword>
<dbReference type="GO" id="GO:0005829">
    <property type="term" value="C:cytosol"/>
    <property type="evidence" value="ECO:0007669"/>
    <property type="project" value="TreeGrafter"/>
</dbReference>
<evidence type="ECO:0000313" key="9">
    <source>
        <dbReference type="Proteomes" id="UP000189800"/>
    </source>
</evidence>
<dbReference type="PANTHER" id="PTHR46566:SF5">
    <property type="entry name" value="1-PHOSPHOFRUCTOKINASE"/>
    <property type="match status" value="1"/>
</dbReference>
<dbReference type="PROSITE" id="PS00584">
    <property type="entry name" value="PFKB_KINASES_2"/>
    <property type="match status" value="1"/>
</dbReference>
<protein>
    <recommendedName>
        <fullName evidence="6">Phosphofructokinase</fullName>
    </recommendedName>
</protein>
<dbReference type="RefSeq" id="WP_078253063.1">
    <property type="nucleotide sequence ID" value="NZ_MUYU01000002.1"/>
</dbReference>
<evidence type="ECO:0000256" key="2">
    <source>
        <dbReference type="ARBA" id="ARBA00022679"/>
    </source>
</evidence>
<dbReference type="SUPFAM" id="SSF53613">
    <property type="entry name" value="Ribokinase-like"/>
    <property type="match status" value="1"/>
</dbReference>
<evidence type="ECO:0000256" key="4">
    <source>
        <dbReference type="ARBA" id="ARBA00022777"/>
    </source>
</evidence>
<dbReference type="CDD" id="cd01164">
    <property type="entry name" value="FruK_PfkB_like"/>
    <property type="match status" value="1"/>
</dbReference>
<organism evidence="8 9">
    <name type="scientific">Moraxella pluranimalium</name>
    <dbReference type="NCBI Taxonomy" id="470453"/>
    <lineage>
        <taxon>Bacteria</taxon>
        <taxon>Pseudomonadati</taxon>
        <taxon>Pseudomonadota</taxon>
        <taxon>Gammaproteobacteria</taxon>
        <taxon>Moraxellales</taxon>
        <taxon>Moraxellaceae</taxon>
        <taxon>Moraxella</taxon>
    </lineage>
</organism>
<comment type="caution">
    <text evidence="8">The sequence shown here is derived from an EMBL/GenBank/DDBJ whole genome shotgun (WGS) entry which is preliminary data.</text>
</comment>
<keyword evidence="2 6" id="KW-0808">Transferase</keyword>
<evidence type="ECO:0000256" key="5">
    <source>
        <dbReference type="ARBA" id="ARBA00022840"/>
    </source>
</evidence>
<keyword evidence="3" id="KW-0547">Nucleotide-binding</keyword>
<dbReference type="PANTHER" id="PTHR46566">
    <property type="entry name" value="1-PHOSPHOFRUCTOKINASE-RELATED"/>
    <property type="match status" value="1"/>
</dbReference>
<keyword evidence="9" id="KW-1185">Reference proteome</keyword>
<evidence type="ECO:0000313" key="8">
    <source>
        <dbReference type="EMBL" id="OOS26266.1"/>
    </source>
</evidence>